<gene>
    <name evidence="5" type="primary">xseA</name>
    <name evidence="9" type="ORF">JK634_04285</name>
</gene>
<evidence type="ECO:0000256" key="4">
    <source>
        <dbReference type="ARBA" id="ARBA00022839"/>
    </source>
</evidence>
<dbReference type="Pfam" id="PF13742">
    <property type="entry name" value="tRNA_anti_2"/>
    <property type="match status" value="1"/>
</dbReference>
<dbReference type="PANTHER" id="PTHR30008">
    <property type="entry name" value="EXODEOXYRIBONUCLEASE 7 LARGE SUBUNIT"/>
    <property type="match status" value="1"/>
</dbReference>
<proteinExistence type="inferred from homology"/>
<dbReference type="GO" id="GO:0009318">
    <property type="term" value="C:exodeoxyribonuclease VII complex"/>
    <property type="evidence" value="ECO:0007669"/>
    <property type="project" value="UniProtKB-UniRule"/>
</dbReference>
<dbReference type="Pfam" id="PF02601">
    <property type="entry name" value="Exonuc_VII_L"/>
    <property type="match status" value="1"/>
</dbReference>
<comment type="subunit">
    <text evidence="5">Heterooligomer composed of large and small subunits.</text>
</comment>
<evidence type="ECO:0000256" key="5">
    <source>
        <dbReference type="HAMAP-Rule" id="MF_00378"/>
    </source>
</evidence>
<dbReference type="CDD" id="cd04489">
    <property type="entry name" value="ExoVII_LU_OBF"/>
    <property type="match status" value="1"/>
</dbReference>
<dbReference type="AlphaFoldDB" id="A0A937FD18"/>
<evidence type="ECO:0000256" key="3">
    <source>
        <dbReference type="ARBA" id="ARBA00022801"/>
    </source>
</evidence>
<dbReference type="GO" id="GO:0008855">
    <property type="term" value="F:exodeoxyribonuclease VII activity"/>
    <property type="evidence" value="ECO:0007669"/>
    <property type="project" value="UniProtKB-UniRule"/>
</dbReference>
<dbReference type="GO" id="GO:0005737">
    <property type="term" value="C:cytoplasm"/>
    <property type="evidence" value="ECO:0007669"/>
    <property type="project" value="UniProtKB-SubCell"/>
</dbReference>
<keyword evidence="2 5" id="KW-0540">Nuclease</keyword>
<keyword evidence="4 5" id="KW-0269">Exonuclease</keyword>
<dbReference type="InterPro" id="IPR003753">
    <property type="entry name" value="Exonuc_VII_L"/>
</dbReference>
<reference evidence="9" key="1">
    <citation type="submission" date="2021-01" db="EMBL/GenBank/DDBJ databases">
        <title>Genome public.</title>
        <authorList>
            <person name="Liu C."/>
            <person name="Sun Q."/>
        </authorList>
    </citation>
    <scope>NUCLEOTIDE SEQUENCE</scope>
    <source>
        <strain evidence="9">YIM B02565</strain>
    </source>
</reference>
<evidence type="ECO:0000313" key="9">
    <source>
        <dbReference type="EMBL" id="MBL4931013.1"/>
    </source>
</evidence>
<dbReference type="PANTHER" id="PTHR30008:SF0">
    <property type="entry name" value="EXODEOXYRIBONUCLEASE 7 LARGE SUBUNIT"/>
    <property type="match status" value="1"/>
</dbReference>
<dbReference type="EMBL" id="JAESWA010000017">
    <property type="protein sequence ID" value="MBL4931013.1"/>
    <property type="molecule type" value="Genomic_DNA"/>
</dbReference>
<dbReference type="EC" id="3.1.11.6" evidence="5"/>
<keyword evidence="10" id="KW-1185">Reference proteome</keyword>
<dbReference type="HAMAP" id="MF_00378">
    <property type="entry name" value="Exonuc_7_L"/>
    <property type="match status" value="1"/>
</dbReference>
<dbReference type="RefSeq" id="WP_202766387.1">
    <property type="nucleotide sequence ID" value="NZ_JAESWA010000017.1"/>
</dbReference>
<accession>A0A937FD18</accession>
<evidence type="ECO:0000313" key="10">
    <source>
        <dbReference type="Proteomes" id="UP000623681"/>
    </source>
</evidence>
<sequence>MNIKTLSVTDINNYIKRIFDNDFILNNLSVKGEISNLKYHSSGHIYFSLKDEFSKINCVMFKSDASKNDFRMKEGQNIIVKARLSSYVKEGNYQLYVREAQDAGIGDLYAQFENLKNKLKDEGLFDEKHKKNIPSYVKTLGVITSETGAAIKDIINVVHRRNNSIDIFLYPSLVQGEAAPKSLIEGLKYFNERAKEKIDVIIIGRGGGSIEELWAFNNEELAKEIYKSKIPVVSAVGHEVDFTICDFVSDVRAATPSAAAEIISTDKEELLGKIAYIENKLNSSMENKIYNSRIRIEHLEKVLKLNSPKNYLINKYKEVETLKGLLDRSISLKINSEKQNLMKLKNVLEAKSPINVLNRGYVILESDKGEIIKSKEDFSSGEYKINFKDGYKRAEINIIKE</sequence>
<evidence type="ECO:0000259" key="8">
    <source>
        <dbReference type="Pfam" id="PF13742"/>
    </source>
</evidence>
<name>A0A937FD18_9CLOT</name>
<dbReference type="InterPro" id="IPR020579">
    <property type="entry name" value="Exonuc_VII_lsu_C"/>
</dbReference>
<comment type="function">
    <text evidence="5">Bidirectionally degrades single-stranded DNA into large acid-insoluble oligonucleotides, which are then degraded further into small acid-soluble oligonucleotides.</text>
</comment>
<comment type="catalytic activity">
    <reaction evidence="5 6">
        <text>Exonucleolytic cleavage in either 5'- to 3'- or 3'- to 5'-direction to yield nucleoside 5'-phosphates.</text>
        <dbReference type="EC" id="3.1.11.6"/>
    </reaction>
</comment>
<comment type="subcellular location">
    <subcellularLocation>
        <location evidence="5 6">Cytoplasm</location>
    </subcellularLocation>
</comment>
<comment type="caution">
    <text evidence="9">The sequence shown here is derived from an EMBL/GenBank/DDBJ whole genome shotgun (WGS) entry which is preliminary data.</text>
</comment>
<evidence type="ECO:0000256" key="2">
    <source>
        <dbReference type="ARBA" id="ARBA00022722"/>
    </source>
</evidence>
<comment type="similarity">
    <text evidence="5 6">Belongs to the XseA family.</text>
</comment>
<feature type="domain" description="OB-fold nucleic acid binding" evidence="8">
    <location>
        <begin position="6"/>
        <end position="99"/>
    </location>
</feature>
<organism evidence="9 10">
    <name type="scientific">Clostridium paridis</name>
    <dbReference type="NCBI Taxonomy" id="2803863"/>
    <lineage>
        <taxon>Bacteria</taxon>
        <taxon>Bacillati</taxon>
        <taxon>Bacillota</taxon>
        <taxon>Clostridia</taxon>
        <taxon>Eubacteriales</taxon>
        <taxon>Clostridiaceae</taxon>
        <taxon>Clostridium</taxon>
    </lineage>
</organism>
<dbReference type="GO" id="GO:0006308">
    <property type="term" value="P:DNA catabolic process"/>
    <property type="evidence" value="ECO:0007669"/>
    <property type="project" value="UniProtKB-UniRule"/>
</dbReference>
<keyword evidence="1 5" id="KW-0963">Cytoplasm</keyword>
<dbReference type="GO" id="GO:0003676">
    <property type="term" value="F:nucleic acid binding"/>
    <property type="evidence" value="ECO:0007669"/>
    <property type="project" value="InterPro"/>
</dbReference>
<dbReference type="Proteomes" id="UP000623681">
    <property type="component" value="Unassembled WGS sequence"/>
</dbReference>
<feature type="domain" description="Exonuclease VII large subunit C-terminal" evidence="7">
    <location>
        <begin position="124"/>
        <end position="329"/>
    </location>
</feature>
<evidence type="ECO:0000256" key="6">
    <source>
        <dbReference type="RuleBase" id="RU004355"/>
    </source>
</evidence>
<evidence type="ECO:0000256" key="1">
    <source>
        <dbReference type="ARBA" id="ARBA00022490"/>
    </source>
</evidence>
<keyword evidence="3 5" id="KW-0378">Hydrolase</keyword>
<dbReference type="NCBIfam" id="TIGR00237">
    <property type="entry name" value="xseA"/>
    <property type="match status" value="1"/>
</dbReference>
<protein>
    <recommendedName>
        <fullName evidence="5">Exodeoxyribonuclease 7 large subunit</fullName>
        <ecNumber evidence="5">3.1.11.6</ecNumber>
    </recommendedName>
    <alternativeName>
        <fullName evidence="5">Exodeoxyribonuclease VII large subunit</fullName>
        <shortName evidence="5">Exonuclease VII large subunit</shortName>
    </alternativeName>
</protein>
<evidence type="ECO:0000259" key="7">
    <source>
        <dbReference type="Pfam" id="PF02601"/>
    </source>
</evidence>
<dbReference type="InterPro" id="IPR025824">
    <property type="entry name" value="OB-fold_nuc-bd_dom"/>
</dbReference>